<feature type="region of interest" description="Disordered" evidence="1">
    <location>
        <begin position="107"/>
        <end position="248"/>
    </location>
</feature>
<dbReference type="EMBL" id="BRXZ01007739">
    <property type="protein sequence ID" value="GMI33333.1"/>
    <property type="molecule type" value="Genomic_DNA"/>
</dbReference>
<feature type="compositionally biased region" description="Acidic residues" evidence="1">
    <location>
        <begin position="127"/>
        <end position="144"/>
    </location>
</feature>
<dbReference type="AlphaFoldDB" id="A0A9W7G5X7"/>
<name>A0A9W7G5X7_9STRA</name>
<sequence length="248" mass="27517">AALMRKTEEEKKGGAKKEMKRKTRKKKKKKKRRRPPANAFTLFAKGFFEDLVAKSIAKGMNPKEDRMRQELVLKCDRAWAALDKDAKRQFVLAAAAMNRIEDEEMLAEAFAGSGEDGELGGGIEWEGTTDGDEGEGGEDGEGGQEEISMKLGEAINFAEGVARMHEDKEEDDEEEDEKEDEDEEDEGEEDKEEDEKEDEVDVEDEEAEDGEVQSSIAVGRMNASVSRSESGDADAGDIMCDDESFDVV</sequence>
<proteinExistence type="predicted"/>
<accession>A0A9W7G5X7</accession>
<dbReference type="Gene3D" id="1.10.30.10">
    <property type="entry name" value="High mobility group box domain"/>
    <property type="match status" value="1"/>
</dbReference>
<gene>
    <name evidence="2" type="ORF">TrRE_jg3814</name>
</gene>
<feature type="compositionally biased region" description="Basic residues" evidence="1">
    <location>
        <begin position="18"/>
        <end position="35"/>
    </location>
</feature>
<protein>
    <submittedName>
        <fullName evidence="2">Uncharacterized protein</fullName>
    </submittedName>
</protein>
<feature type="compositionally biased region" description="Basic and acidic residues" evidence="1">
    <location>
        <begin position="1"/>
        <end position="17"/>
    </location>
</feature>
<feature type="non-terminal residue" evidence="2">
    <location>
        <position position="1"/>
    </location>
</feature>
<keyword evidence="3" id="KW-1185">Reference proteome</keyword>
<comment type="caution">
    <text evidence="2">The sequence shown here is derived from an EMBL/GenBank/DDBJ whole genome shotgun (WGS) entry which is preliminary data.</text>
</comment>
<reference evidence="2" key="1">
    <citation type="submission" date="2022-07" db="EMBL/GenBank/DDBJ databases">
        <title>Genome analysis of Parmales, a sister group of diatoms, reveals the evolutionary specialization of diatoms from phago-mixotrophs to photoautotrophs.</title>
        <authorList>
            <person name="Ban H."/>
            <person name="Sato S."/>
            <person name="Yoshikawa S."/>
            <person name="Kazumasa Y."/>
            <person name="Nakamura Y."/>
            <person name="Ichinomiya M."/>
            <person name="Saitoh K."/>
            <person name="Sato N."/>
            <person name="Blanc-Mathieu R."/>
            <person name="Endo H."/>
            <person name="Kuwata A."/>
            <person name="Ogata H."/>
        </authorList>
    </citation>
    <scope>NUCLEOTIDE SEQUENCE</scope>
</reference>
<dbReference type="InterPro" id="IPR036910">
    <property type="entry name" value="HMG_box_dom_sf"/>
</dbReference>
<feature type="region of interest" description="Disordered" evidence="1">
    <location>
        <begin position="1"/>
        <end position="37"/>
    </location>
</feature>
<organism evidence="2 3">
    <name type="scientific">Triparma retinervis</name>
    <dbReference type="NCBI Taxonomy" id="2557542"/>
    <lineage>
        <taxon>Eukaryota</taxon>
        <taxon>Sar</taxon>
        <taxon>Stramenopiles</taxon>
        <taxon>Ochrophyta</taxon>
        <taxon>Bolidophyceae</taxon>
        <taxon>Parmales</taxon>
        <taxon>Triparmaceae</taxon>
        <taxon>Triparma</taxon>
    </lineage>
</organism>
<dbReference type="SUPFAM" id="SSF47095">
    <property type="entry name" value="HMG-box"/>
    <property type="match status" value="1"/>
</dbReference>
<dbReference type="Proteomes" id="UP001165082">
    <property type="component" value="Unassembled WGS sequence"/>
</dbReference>
<feature type="compositionally biased region" description="Acidic residues" evidence="1">
    <location>
        <begin position="231"/>
        <end position="248"/>
    </location>
</feature>
<evidence type="ECO:0000256" key="1">
    <source>
        <dbReference type="SAM" id="MobiDB-lite"/>
    </source>
</evidence>
<evidence type="ECO:0000313" key="3">
    <source>
        <dbReference type="Proteomes" id="UP001165082"/>
    </source>
</evidence>
<feature type="compositionally biased region" description="Acidic residues" evidence="1">
    <location>
        <begin position="168"/>
        <end position="211"/>
    </location>
</feature>
<evidence type="ECO:0000313" key="2">
    <source>
        <dbReference type="EMBL" id="GMI33333.1"/>
    </source>
</evidence>